<organism evidence="1 2">
    <name type="scientific">Gigaspora rosea</name>
    <dbReference type="NCBI Taxonomy" id="44941"/>
    <lineage>
        <taxon>Eukaryota</taxon>
        <taxon>Fungi</taxon>
        <taxon>Fungi incertae sedis</taxon>
        <taxon>Mucoromycota</taxon>
        <taxon>Glomeromycotina</taxon>
        <taxon>Glomeromycetes</taxon>
        <taxon>Diversisporales</taxon>
        <taxon>Gigasporaceae</taxon>
        <taxon>Gigaspora</taxon>
    </lineage>
</organism>
<name>A0A397VNC0_9GLOM</name>
<evidence type="ECO:0000313" key="1">
    <source>
        <dbReference type="EMBL" id="RIB21393.1"/>
    </source>
</evidence>
<dbReference type="EMBL" id="QKWP01000364">
    <property type="protein sequence ID" value="RIB21393.1"/>
    <property type="molecule type" value="Genomic_DNA"/>
</dbReference>
<evidence type="ECO:0000313" key="2">
    <source>
        <dbReference type="Proteomes" id="UP000266673"/>
    </source>
</evidence>
<reference evidence="1 2" key="1">
    <citation type="submission" date="2018-06" db="EMBL/GenBank/DDBJ databases">
        <title>Comparative genomics reveals the genomic features of Rhizophagus irregularis, R. cerebriforme, R. diaphanum and Gigaspora rosea, and their symbiotic lifestyle signature.</title>
        <authorList>
            <person name="Morin E."/>
            <person name="San Clemente H."/>
            <person name="Chen E.C.H."/>
            <person name="De La Providencia I."/>
            <person name="Hainaut M."/>
            <person name="Kuo A."/>
            <person name="Kohler A."/>
            <person name="Murat C."/>
            <person name="Tang N."/>
            <person name="Roy S."/>
            <person name="Loubradou J."/>
            <person name="Henrissat B."/>
            <person name="Grigoriev I.V."/>
            <person name="Corradi N."/>
            <person name="Roux C."/>
            <person name="Martin F.M."/>
        </authorList>
    </citation>
    <scope>NUCLEOTIDE SEQUENCE [LARGE SCALE GENOMIC DNA]</scope>
    <source>
        <strain evidence="1 2">DAOM 194757</strain>
    </source>
</reference>
<comment type="caution">
    <text evidence="1">The sequence shown here is derived from an EMBL/GenBank/DDBJ whole genome shotgun (WGS) entry which is preliminary data.</text>
</comment>
<dbReference type="Proteomes" id="UP000266673">
    <property type="component" value="Unassembled WGS sequence"/>
</dbReference>
<proteinExistence type="predicted"/>
<keyword evidence="2" id="KW-1185">Reference proteome</keyword>
<protein>
    <submittedName>
        <fullName evidence="1">Uncharacterized protein</fullName>
    </submittedName>
</protein>
<dbReference type="AlphaFoldDB" id="A0A397VNC0"/>
<accession>A0A397VNC0</accession>
<sequence length="167" mass="20164">MEPQTYSFLSRKSFDRISEKHVNQRKINRNLMDINRCDESLKNPSLQHDSKLKYWITNTFKMLRICMTEELHLLKRDENNLGTQPQTYSFLSRKSFDRISEKHVNQRKINRNLMDINRCDESLKNPSLQHDSKLKYWITNTFKMLRICMTEELHLLKRDENNLGTQV</sequence>
<gene>
    <name evidence="1" type="ORF">C2G38_2176830</name>
</gene>